<dbReference type="PANTHER" id="PTHR11092">
    <property type="entry name" value="SUGAR NUCLEOTIDE EPIMERASE RELATED"/>
    <property type="match status" value="1"/>
</dbReference>
<dbReference type="Pfam" id="PF01370">
    <property type="entry name" value="Epimerase"/>
    <property type="match status" value="1"/>
</dbReference>
<feature type="domain" description="NAD-dependent epimerase/dehydratase" evidence="2">
    <location>
        <begin position="3"/>
        <end position="218"/>
    </location>
</feature>
<evidence type="ECO:0000259" key="3">
    <source>
        <dbReference type="Pfam" id="PF08338"/>
    </source>
</evidence>
<dbReference type="CDD" id="cd05242">
    <property type="entry name" value="SDR_a8"/>
    <property type="match status" value="1"/>
</dbReference>
<dbReference type="SUPFAM" id="SSF51735">
    <property type="entry name" value="NAD(P)-binding Rossmann-fold domains"/>
    <property type="match status" value="1"/>
</dbReference>
<dbReference type="Pfam" id="PF08338">
    <property type="entry name" value="DUF1731"/>
    <property type="match status" value="1"/>
</dbReference>
<feature type="domain" description="DUF1731" evidence="3">
    <location>
        <begin position="250"/>
        <end position="296"/>
    </location>
</feature>
<evidence type="ECO:0000256" key="1">
    <source>
        <dbReference type="ARBA" id="ARBA00009353"/>
    </source>
</evidence>
<comment type="similarity">
    <text evidence="1">Belongs to the NAD(P)-dependent epimerase/dehydratase family. SDR39U1 subfamily.</text>
</comment>
<evidence type="ECO:0000313" key="4">
    <source>
        <dbReference type="EMBL" id="SBW08889.1"/>
    </source>
</evidence>
<dbReference type="EMBL" id="FLUL01000001">
    <property type="protein sequence ID" value="SBW08889.1"/>
    <property type="molecule type" value="Genomic_DNA"/>
</dbReference>
<dbReference type="InterPro" id="IPR013549">
    <property type="entry name" value="DUF1731"/>
</dbReference>
<name>A0A212KAX9_9BACT</name>
<dbReference type="Gene3D" id="3.40.50.720">
    <property type="entry name" value="NAD(P)-binding Rossmann-like Domain"/>
    <property type="match status" value="1"/>
</dbReference>
<evidence type="ECO:0000259" key="2">
    <source>
        <dbReference type="Pfam" id="PF01370"/>
    </source>
</evidence>
<dbReference type="RefSeq" id="WP_296952372.1">
    <property type="nucleotide sequence ID" value="NZ_LT599021.1"/>
</dbReference>
<protein>
    <recommendedName>
        <fullName evidence="5">Epimerase family protein YfcH</fullName>
    </recommendedName>
</protein>
<gene>
    <name evidence="4" type="primary">yfcH</name>
    <name evidence="4" type="ORF">KL86DYS2_13489</name>
</gene>
<dbReference type="InterPro" id="IPR010099">
    <property type="entry name" value="SDR39U1"/>
</dbReference>
<dbReference type="PANTHER" id="PTHR11092:SF0">
    <property type="entry name" value="EPIMERASE FAMILY PROTEIN SDR39U1"/>
    <property type="match status" value="1"/>
</dbReference>
<evidence type="ECO:0008006" key="5">
    <source>
        <dbReference type="Google" id="ProtNLM"/>
    </source>
</evidence>
<organism evidence="4">
    <name type="scientific">uncultured Dysgonomonas sp</name>
    <dbReference type="NCBI Taxonomy" id="206096"/>
    <lineage>
        <taxon>Bacteria</taxon>
        <taxon>Pseudomonadati</taxon>
        <taxon>Bacteroidota</taxon>
        <taxon>Bacteroidia</taxon>
        <taxon>Bacteroidales</taxon>
        <taxon>Dysgonomonadaceae</taxon>
        <taxon>Dysgonomonas</taxon>
        <taxon>environmental samples</taxon>
    </lineage>
</organism>
<sequence length="301" mass="33558">MRVFITGGTGLIGTLLVKALLVQNHKITVLSRDVVKAKQKLGSDVQYCQSLDKLDSLDGYDVIINLAGESIAGKRWTAKQKERMCDSRWDTTRRLTELIKLSNTPPSIFISGSAVGYYGLQDDDAINENSEPGEGFTHLLCKKWEALAMAADNRHTRVCILRTGIVLSKDGEMLPKLVLPFKLGLGAVIASGSQYISWIHIQDMVNGILFLIDTPEARGAFNFTSPNPITNRRFAKVLSRTLFRPCLFKIPSFVIKIMMGESATLLIDGQRAIPQHLLDKHYRFAFEHIDEALADILVKKI</sequence>
<accession>A0A212KAX9</accession>
<dbReference type="NCBIfam" id="TIGR01777">
    <property type="entry name" value="yfcH"/>
    <property type="match status" value="1"/>
</dbReference>
<dbReference type="InterPro" id="IPR001509">
    <property type="entry name" value="Epimerase_deHydtase"/>
</dbReference>
<proteinExistence type="inferred from homology"/>
<dbReference type="InterPro" id="IPR036291">
    <property type="entry name" value="NAD(P)-bd_dom_sf"/>
</dbReference>
<reference evidence="4" key="1">
    <citation type="submission" date="2016-04" db="EMBL/GenBank/DDBJ databases">
        <authorList>
            <person name="Evans L.H."/>
            <person name="Alamgir A."/>
            <person name="Owens N."/>
            <person name="Weber N.D."/>
            <person name="Virtaneva K."/>
            <person name="Barbian K."/>
            <person name="Babar A."/>
            <person name="Rosenke K."/>
        </authorList>
    </citation>
    <scope>NUCLEOTIDE SEQUENCE</scope>
    <source>
        <strain evidence="4">86-2</strain>
    </source>
</reference>
<dbReference type="AlphaFoldDB" id="A0A212KAX9"/>